<dbReference type="Pfam" id="PF25792">
    <property type="entry name" value="BREX_BrxC_helical"/>
    <property type="match status" value="1"/>
</dbReference>
<gene>
    <name evidence="5" type="primary">brxC</name>
    <name evidence="5" type="ORF">FKY71_11930</name>
</gene>
<evidence type="ECO:0000313" key="6">
    <source>
        <dbReference type="Proteomes" id="UP000315400"/>
    </source>
</evidence>
<sequence>MSLKAIFKKPVDRPIEGVIKADDSESLRLEVEEYVLTNEVQKRLEQFLDAYNDYKGANGVWLSGFFGSGKSHLLKMLALVLEDHEIDGFSTLEAFLEKCDDNEMLRGALKTAARVPSQSILFNIDQKADVISKTQVDALLSVFMKVFDESCGYYGKQGYIAQFERDLDRRDQFGRFRQAFEQAAGISWEEGREQALLESDNIATAYAEATGKDADSARGILDKYRQDYKVSIEDFADLVREHIERQGDDFRLNFFVDEAGQYIAYDTKLMTNLQTIAESLATKCRGRSWIVVTAQEEMDSVLGQIKLPEGDDFTKIQDRFKNRLKLTSTNVSEVIQRRLLKKKEDAVPAVSKLYEQHSGNLKTLLGFTDGSATYRNFRDGEHFVDCYPFIPYQFDLFQSVIQNLSAHNAFEGKHSSVGERSMLAVFQQVAREIEHHEIGQLATFDLMFEGIRTALKASFQASITRAERNLDDEFAVRLLKALFLVKYVREFKSTVHNLSVLMLESFDQNVGQLKKQVEGALSKLEQQTYIQRTGEQYEYLTREEKDVEQAIKNTDVDTADAMAELERLAFDRALRLQKIGHPDYKHEYKYSRKVDERLYGREQELAIHLITPLHEHAGNPENLYSWSALNESELLVVLPDDDRLLHDLLMVKKTEKYTRQNINATQNEDVRRILTEKSMQNQQRMKNLEARVGQLLGKAKLLVAGKEVELATEDAQTRIVQGFHQLLDRNYPNLRMLRGFNYTEADIGPTLRDSKNSLLTGEAEGTLPEPEQEMLAFINSNKRAGVKTTVSTLLEKFQSKPYGWYYAAVLVVLARLCARGKADLRADGNLLEGDELEKAISNTQRHGNVVVDPQAAFSASQVRALKDFFGEFLNKPAGSREAKALAYEISDEIQELRQRLEKLLAQADQYPFLEALRPVVDKLAGMKNKPYDWFLQELPNYEDELLELKEEVIDPIQSFMAGGQKEIYLEARNFLREQKDNFAYLDAAPGQDWQANDNPDYAESAADRPAALAETLSAPDCFRGNKMQQVRQSIERLGERLRLRLQHERQAARERIQRLQTRAESTDEFARLDQDDQKRIRSEFEEASNGLESLSSIPVIRDRLNRFQDDQYPRLLAEITSLASPPESAEGDAAAPGGTTEPPTPQVEYVPMQTLMVDADRPWLASTEDVEEYLAELRRKMLEAIRQGKRLQL</sequence>
<feature type="domain" description="Probable ATP-binding protein BrxC alpha-helical" evidence="3">
    <location>
        <begin position="861"/>
        <end position="981"/>
    </location>
</feature>
<dbReference type="AlphaFoldDB" id="A0A540VPZ2"/>
<dbReference type="InterPro" id="IPR058037">
    <property type="entry name" value="BREX_BrxC_helical"/>
</dbReference>
<reference evidence="5 6" key="1">
    <citation type="submission" date="2019-06" db="EMBL/GenBank/DDBJ databases">
        <title>Metagenome assembled Genome of Spiribacter salinus SL48-SHIP from the microbial mat of Salt Lake 48 (Novosibirsk region, Russia).</title>
        <authorList>
            <person name="Shipova A."/>
            <person name="Rozanov A.S."/>
            <person name="Bryanskaya A.V."/>
            <person name="Peltek S.E."/>
        </authorList>
    </citation>
    <scope>NUCLEOTIDE SEQUENCE [LARGE SCALE GENOMIC DNA]</scope>
    <source>
        <strain evidence="5">SL48-SHIP-2</strain>
    </source>
</reference>
<feature type="region of interest" description="Disordered" evidence="1">
    <location>
        <begin position="1121"/>
        <end position="1146"/>
    </location>
</feature>
<protein>
    <submittedName>
        <fullName evidence="5">BREX system P-loop protein BrxC</fullName>
    </submittedName>
</protein>
<evidence type="ECO:0000259" key="2">
    <source>
        <dbReference type="Pfam" id="PF25791"/>
    </source>
</evidence>
<dbReference type="InterPro" id="IPR027417">
    <property type="entry name" value="P-loop_NTPase"/>
</dbReference>
<dbReference type="InterPro" id="IPR058036">
    <property type="entry name" value="BREX_BrxC_4th"/>
</dbReference>
<feature type="domain" description="Probable ATP-binding protein BrxC winged helix-turn-helix" evidence="2">
    <location>
        <begin position="768"/>
        <end position="840"/>
    </location>
</feature>
<dbReference type="NCBIfam" id="NF033441">
    <property type="entry name" value="BREX_BrxC"/>
    <property type="match status" value="1"/>
</dbReference>
<dbReference type="Pfam" id="PF25791">
    <property type="entry name" value="WHD_BREX_BrxC"/>
    <property type="match status" value="1"/>
</dbReference>
<evidence type="ECO:0000259" key="4">
    <source>
        <dbReference type="Pfam" id="PF25796"/>
    </source>
</evidence>
<evidence type="ECO:0000313" key="5">
    <source>
        <dbReference type="EMBL" id="TQE98798.1"/>
    </source>
</evidence>
<dbReference type="InterPro" id="IPR058038">
    <property type="entry name" value="BREX_BrxC_wHTH"/>
</dbReference>
<dbReference type="EMBL" id="VIFK01000134">
    <property type="protein sequence ID" value="TQE98798.1"/>
    <property type="molecule type" value="Genomic_DNA"/>
</dbReference>
<accession>A0A540VPZ2</accession>
<comment type="caution">
    <text evidence="5">The sequence shown here is derived from an EMBL/GenBank/DDBJ whole genome shotgun (WGS) entry which is preliminary data.</text>
</comment>
<evidence type="ECO:0000259" key="3">
    <source>
        <dbReference type="Pfam" id="PF25792"/>
    </source>
</evidence>
<dbReference type="Pfam" id="PF25796">
    <property type="entry name" value="BREX_BrxC_4th"/>
    <property type="match status" value="1"/>
</dbReference>
<name>A0A540VPZ2_9GAMM</name>
<organism evidence="5 6">
    <name type="scientific">Spiribacter salinus</name>
    <dbReference type="NCBI Taxonomy" id="1335746"/>
    <lineage>
        <taxon>Bacteria</taxon>
        <taxon>Pseudomonadati</taxon>
        <taxon>Pseudomonadota</taxon>
        <taxon>Gammaproteobacteria</taxon>
        <taxon>Chromatiales</taxon>
        <taxon>Ectothiorhodospiraceae</taxon>
        <taxon>Spiribacter</taxon>
    </lineage>
</organism>
<dbReference type="SUPFAM" id="SSF52540">
    <property type="entry name" value="P-loop containing nucleoside triphosphate hydrolases"/>
    <property type="match status" value="1"/>
</dbReference>
<dbReference type="InterPro" id="IPR047679">
    <property type="entry name" value="BREX_BrxC"/>
</dbReference>
<evidence type="ECO:0000256" key="1">
    <source>
        <dbReference type="SAM" id="MobiDB-lite"/>
    </source>
</evidence>
<proteinExistence type="predicted"/>
<dbReference type="Proteomes" id="UP000315400">
    <property type="component" value="Unassembled WGS sequence"/>
</dbReference>
<feature type="domain" description="Probable ATP-binding protein BrxC 4th six-stranded beta-sheet" evidence="4">
    <location>
        <begin position="554"/>
        <end position="726"/>
    </location>
</feature>
<feature type="compositionally biased region" description="Low complexity" evidence="1">
    <location>
        <begin position="1131"/>
        <end position="1141"/>
    </location>
</feature>